<dbReference type="EMBL" id="LBIA02000001">
    <property type="protein sequence ID" value="TKT72693.1"/>
    <property type="molecule type" value="Genomic_DNA"/>
</dbReference>
<dbReference type="STRING" id="211460.YH63_03650"/>
<organism evidence="2 3">
    <name type="scientific">Afipia massiliensis</name>
    <dbReference type="NCBI Taxonomy" id="211460"/>
    <lineage>
        <taxon>Bacteria</taxon>
        <taxon>Pseudomonadati</taxon>
        <taxon>Pseudomonadota</taxon>
        <taxon>Alphaproteobacteria</taxon>
        <taxon>Hyphomicrobiales</taxon>
        <taxon>Nitrobacteraceae</taxon>
        <taxon>Afipia</taxon>
    </lineage>
</organism>
<reference evidence="2" key="1">
    <citation type="submission" date="2019-04" db="EMBL/GenBank/DDBJ databases">
        <title>Whole genome sequencing of cave bacteria.</title>
        <authorList>
            <person name="Gan H.M."/>
            <person name="Barton H."/>
            <person name="Savka M.A."/>
        </authorList>
    </citation>
    <scope>NUCLEOTIDE SEQUENCE [LARGE SCALE GENOMIC DNA]</scope>
    <source>
        <strain evidence="2">LC387</strain>
    </source>
</reference>
<sequence>MISVTVATPGQDLTAQWNDLIRRAPGNAFMNPVALKAAFDTMFAAVYVLLAWEEGVESARLVGLWALQHRNVMMLWPALLEARPFNYAFLSTPVIDPAFAAEVMPAFFAAIRKNPALPNVVSLKEMDADSQAYAAIQKTIADEHHAHLTLTRSLRPSVSREKGVKNSGSTRKKLRQDWNRLSALGRLEMVNERTADATKAAYEQFLDLEKRSWKGDKGTAILCSERDAEFTRRLIGDLAAEGNASVALLRLDGRAIAAQVLMYCGTTAFTWKIAFDAEFAKYSPGVLLVDKMTEQLFAETDVQAIDSCSAEGSFMAQIWTGRKTMVDMVVDVGSTRSLVFGMEAARQYGYERLRDLRDWLRSTSLSPAKRRLAPSS</sequence>
<dbReference type="GO" id="GO:0016740">
    <property type="term" value="F:transferase activity"/>
    <property type="evidence" value="ECO:0007669"/>
    <property type="project" value="UniProtKB-KW"/>
</dbReference>
<gene>
    <name evidence="2" type="ORF">YH63_015360</name>
</gene>
<dbReference type="SUPFAM" id="SSF55729">
    <property type="entry name" value="Acyl-CoA N-acyltransferases (Nat)"/>
    <property type="match status" value="1"/>
</dbReference>
<feature type="domain" description="BioF2-like acetyltransferase" evidence="1">
    <location>
        <begin position="169"/>
        <end position="306"/>
    </location>
</feature>
<evidence type="ECO:0000313" key="3">
    <source>
        <dbReference type="Proteomes" id="UP000034832"/>
    </source>
</evidence>
<dbReference type="AlphaFoldDB" id="A0A4V6BE75"/>
<evidence type="ECO:0000259" key="1">
    <source>
        <dbReference type="Pfam" id="PF13480"/>
    </source>
</evidence>
<dbReference type="Gene3D" id="3.40.630.30">
    <property type="match status" value="1"/>
</dbReference>
<accession>A0A4V6BE75</accession>
<dbReference type="OrthoDB" id="213519at2"/>
<dbReference type="Proteomes" id="UP000034832">
    <property type="component" value="Unassembled WGS sequence"/>
</dbReference>
<name>A0A4V6BE75_9BRAD</name>
<dbReference type="InterPro" id="IPR016181">
    <property type="entry name" value="Acyl_CoA_acyltransferase"/>
</dbReference>
<dbReference type="Pfam" id="PF13480">
    <property type="entry name" value="Acetyltransf_6"/>
    <property type="match status" value="1"/>
</dbReference>
<dbReference type="InterPro" id="IPR038740">
    <property type="entry name" value="BioF2-like_GNAT_dom"/>
</dbReference>
<proteinExistence type="predicted"/>
<dbReference type="RefSeq" id="WP_046826838.1">
    <property type="nucleotide sequence ID" value="NZ_LBIA02000001.1"/>
</dbReference>
<protein>
    <submittedName>
        <fullName evidence="2">GNAT family N-acetyltransferase</fullName>
    </submittedName>
</protein>
<evidence type="ECO:0000313" key="2">
    <source>
        <dbReference type="EMBL" id="TKT72693.1"/>
    </source>
</evidence>
<keyword evidence="3" id="KW-1185">Reference proteome</keyword>
<comment type="caution">
    <text evidence="2">The sequence shown here is derived from an EMBL/GenBank/DDBJ whole genome shotgun (WGS) entry which is preliminary data.</text>
</comment>